<evidence type="ECO:0000259" key="1">
    <source>
        <dbReference type="PROSITE" id="PS50113"/>
    </source>
</evidence>
<evidence type="ECO:0000259" key="3">
    <source>
        <dbReference type="PROSITE" id="PS50887"/>
    </source>
</evidence>
<evidence type="ECO:0000313" key="6">
    <source>
        <dbReference type="Proteomes" id="UP000621390"/>
    </source>
</evidence>
<name>A0A8I1KGT3_9GAMM</name>
<dbReference type="Pfam" id="PF13426">
    <property type="entry name" value="PAS_9"/>
    <property type="match status" value="1"/>
</dbReference>
<protein>
    <submittedName>
        <fullName evidence="5">EAL domain-containing protein</fullName>
    </submittedName>
</protein>
<dbReference type="InterPro" id="IPR000700">
    <property type="entry name" value="PAS-assoc_C"/>
</dbReference>
<comment type="caution">
    <text evidence="5">The sequence shown here is derived from an EMBL/GenBank/DDBJ whole genome shotgun (WGS) entry which is preliminary data.</text>
</comment>
<dbReference type="InterPro" id="IPR035919">
    <property type="entry name" value="EAL_sf"/>
</dbReference>
<feature type="domain" description="EAL" evidence="2">
    <location>
        <begin position="978"/>
        <end position="1232"/>
    </location>
</feature>
<feature type="domain" description="GGDEF" evidence="3">
    <location>
        <begin position="836"/>
        <end position="969"/>
    </location>
</feature>
<dbReference type="NCBIfam" id="TIGR00254">
    <property type="entry name" value="GGDEF"/>
    <property type="match status" value="1"/>
</dbReference>
<dbReference type="AlphaFoldDB" id="A0A8I1KGT3"/>
<evidence type="ECO:0000313" key="4">
    <source>
        <dbReference type="EMBL" id="MBJ7266874.1"/>
    </source>
</evidence>
<dbReference type="InterPro" id="IPR013783">
    <property type="entry name" value="Ig-like_fold"/>
</dbReference>
<dbReference type="CDD" id="cd01949">
    <property type="entry name" value="GGDEF"/>
    <property type="match status" value="1"/>
</dbReference>
<evidence type="ECO:0000313" key="7">
    <source>
        <dbReference type="Proteomes" id="UP000655994"/>
    </source>
</evidence>
<dbReference type="CDD" id="cd01948">
    <property type="entry name" value="EAL"/>
    <property type="match status" value="1"/>
</dbReference>
<evidence type="ECO:0000259" key="2">
    <source>
        <dbReference type="PROSITE" id="PS50883"/>
    </source>
</evidence>
<gene>
    <name evidence="4" type="ORF">JHC10_07945</name>
    <name evidence="5" type="ORF">JHC11_03305</name>
</gene>
<dbReference type="PANTHER" id="PTHR44757:SF2">
    <property type="entry name" value="BIOFILM ARCHITECTURE MAINTENANCE PROTEIN MBAA"/>
    <property type="match status" value="1"/>
</dbReference>
<dbReference type="InterPro" id="IPR013655">
    <property type="entry name" value="PAS_fold_3"/>
</dbReference>
<dbReference type="InterPro" id="IPR052155">
    <property type="entry name" value="Biofilm_reg_signaling"/>
</dbReference>
<dbReference type="InterPro" id="IPR035965">
    <property type="entry name" value="PAS-like_dom_sf"/>
</dbReference>
<dbReference type="SMART" id="SM00052">
    <property type="entry name" value="EAL"/>
    <property type="match status" value="1"/>
</dbReference>
<dbReference type="Gene3D" id="3.30.70.270">
    <property type="match status" value="1"/>
</dbReference>
<dbReference type="Pfam" id="PF00563">
    <property type="entry name" value="EAL"/>
    <property type="match status" value="1"/>
</dbReference>
<dbReference type="InterPro" id="IPR015943">
    <property type="entry name" value="WD40/YVTN_repeat-like_dom_sf"/>
</dbReference>
<dbReference type="PROSITE" id="PS50113">
    <property type="entry name" value="PAC"/>
    <property type="match status" value="1"/>
</dbReference>
<dbReference type="EMBL" id="JAEMOP010000002">
    <property type="protein sequence ID" value="MBJ7315030.1"/>
    <property type="molecule type" value="Genomic_DNA"/>
</dbReference>
<dbReference type="PROSITE" id="PS50887">
    <property type="entry name" value="GGDEF"/>
    <property type="match status" value="1"/>
</dbReference>
<sequence length="1238" mass="140939">MYDSSEGPNGFLWIATEEGLSRFDGTQFYNYSASNESTTNVLSVSIKQLFFDKSESLWLNSEKGLARLSLESFTPEIFKLPGYKSATQSNISSISEDKNGRLLVATERFIYRYNAQANKFEQLNLTYNAEPIEQVNYIYSGKHWYWLSTEEDGVFVWDGFSREVFSLNKQNPITEQIPGNELYSALRYQQQLWLVTNVGLVILNDDFRLEPIPNYLSELSDIISMRLSASDGILFSSKQGLYKLSNEKLTKLHDIPTTKTTQIARGDIFSISRHSGLFQIESPFAPSALAHTSRHTAKTENIGSPKLMQQVTASTEDKNGNWWLATNLGVLFYDTREKEISELHHYPNASVQVAEIELFANYLYVLTTETKAVYRYDILEKSWEQLNVAELSSQPARLTHFGKSLWLHTQTEAIEISEFGQVSGKQLILESRPLFPHPIHIDVKKVNENSYLNKFSLPFSRANEYLSYRYKLNSDETAWQYLEQGQDFVQLSSLPSGSHRFEVQASYDGSNWSPSAFKQLDVMTPLWQSPIAWGAYITAILMGLVIYWLVRRQRQLVLEQTLTQYKRQAQGLQSSNYQCWEWNLNSGELVRQNIWQSCPAFPIDGKRIGFSGGQSNIHPEDLQRLQNSLDDHLQRKSEVFECTYRLDNQGSWLWVMDRGRLQSDGQNKIMYGTLSDISNLVSSEERINMLASSITNISDGICIFDRFFRKREVNNAFERISGFQREQVLGQVLTLPCYPESFVNQIKRAVIKDGTWRGEVTDLKANGGEFLMELTLDAVRDDNGEVSLIVASFSDISERRHTENELRRLSNTDTLTGLPNRSYFQVSHSNLVRKKVSHTLLLFDLDDFKKINDSLGHEIGDELLCQVAERLMDIGRRQDTLYRLGGDEFGLLIEDSIDINLIGDLGNQINLKVAEPYLIQDQEIVIGSSIGIVLYPHDGQTSQELLQKADMAMYHAKQRGGNCYQFFSQSMNENAVKRLKLENELRAALKANNIRVYYQPKIEISSGHIAGLEALARIESSDGSMINPAEFIPLAEETGLIIPLGEDVLRQSCRDMKKFMTYPGSPKSIAINLSARQFMQSSLALQIEQILREEDLHPRHVEFEVTEGMVMSDPERAITMMENLSDMGVKLALDDFGTGYSSLSYLKRFPMNSLKVDKAFVDDITINDKDRNMVASIIAMAHNLGLKVVAEGVETKAQLQTLKSLKCEYIQGFYYAKPMPADALIEFIEQHNNIAAQV</sequence>
<dbReference type="Gene3D" id="3.20.20.450">
    <property type="entry name" value="EAL domain"/>
    <property type="match status" value="1"/>
</dbReference>
<proteinExistence type="predicted"/>
<organism evidence="5 6">
    <name type="scientific">Idiomarina abyssalis</name>
    <dbReference type="NCBI Taxonomy" id="86102"/>
    <lineage>
        <taxon>Bacteria</taxon>
        <taxon>Pseudomonadati</taxon>
        <taxon>Pseudomonadota</taxon>
        <taxon>Gammaproteobacteria</taxon>
        <taxon>Alteromonadales</taxon>
        <taxon>Idiomarinaceae</taxon>
        <taxon>Idiomarina</taxon>
    </lineage>
</organism>
<dbReference type="InterPro" id="IPR029787">
    <property type="entry name" value="Nucleotide_cyclase"/>
</dbReference>
<accession>A0A8I1KGT3</accession>
<dbReference type="InterPro" id="IPR000160">
    <property type="entry name" value="GGDEF_dom"/>
</dbReference>
<dbReference type="CDD" id="cd00130">
    <property type="entry name" value="PAS"/>
    <property type="match status" value="1"/>
</dbReference>
<dbReference type="Gene3D" id="2.60.40.10">
    <property type="entry name" value="Immunoglobulins"/>
    <property type="match status" value="1"/>
</dbReference>
<feature type="domain" description="PAC" evidence="1">
    <location>
        <begin position="756"/>
        <end position="808"/>
    </location>
</feature>
<dbReference type="Pfam" id="PF08447">
    <property type="entry name" value="PAS_3"/>
    <property type="match status" value="1"/>
</dbReference>
<dbReference type="SUPFAM" id="SSF141868">
    <property type="entry name" value="EAL domain-like"/>
    <property type="match status" value="1"/>
</dbReference>
<dbReference type="EMBL" id="JAEMOS010000022">
    <property type="protein sequence ID" value="MBJ7266874.1"/>
    <property type="molecule type" value="Genomic_DNA"/>
</dbReference>
<dbReference type="Gene3D" id="2.130.10.10">
    <property type="entry name" value="YVTN repeat-like/Quinoprotein amine dehydrogenase"/>
    <property type="match status" value="2"/>
</dbReference>
<dbReference type="InterPro" id="IPR043128">
    <property type="entry name" value="Rev_trsase/Diguanyl_cyclase"/>
</dbReference>
<dbReference type="Proteomes" id="UP000655994">
    <property type="component" value="Unassembled WGS sequence"/>
</dbReference>
<dbReference type="SMART" id="SM00086">
    <property type="entry name" value="PAC"/>
    <property type="match status" value="2"/>
</dbReference>
<keyword evidence="7" id="KW-1185">Reference proteome</keyword>
<evidence type="ECO:0000313" key="5">
    <source>
        <dbReference type="EMBL" id="MBJ7315030.1"/>
    </source>
</evidence>
<reference evidence="5 7" key="1">
    <citation type="submission" date="2020-09" db="EMBL/GenBank/DDBJ databases">
        <title>Draft Genomes of Bacterial Isolates from North Pond Shallow Sediments.</title>
        <authorList>
            <person name="Kiel Reese B."/>
            <person name="Mullis M."/>
            <person name="Weisend R.E."/>
        </authorList>
    </citation>
    <scope>NUCLEOTIDE SEQUENCE</scope>
    <source>
        <strain evidence="5">KJE-2</strain>
        <strain evidence="4 7">KJE-3</strain>
    </source>
</reference>
<dbReference type="Pfam" id="PF00990">
    <property type="entry name" value="GGDEF"/>
    <property type="match status" value="1"/>
</dbReference>
<dbReference type="SUPFAM" id="SSF101898">
    <property type="entry name" value="NHL repeat"/>
    <property type="match status" value="1"/>
</dbReference>
<dbReference type="PROSITE" id="PS50883">
    <property type="entry name" value="EAL"/>
    <property type="match status" value="1"/>
</dbReference>
<dbReference type="SUPFAM" id="SSF55073">
    <property type="entry name" value="Nucleotide cyclase"/>
    <property type="match status" value="1"/>
</dbReference>
<dbReference type="InterPro" id="IPR001633">
    <property type="entry name" value="EAL_dom"/>
</dbReference>
<dbReference type="InterPro" id="IPR001610">
    <property type="entry name" value="PAC"/>
</dbReference>
<dbReference type="SUPFAM" id="SSF55785">
    <property type="entry name" value="PYP-like sensor domain (PAS domain)"/>
    <property type="match status" value="2"/>
</dbReference>
<dbReference type="SMART" id="SM00267">
    <property type="entry name" value="GGDEF"/>
    <property type="match status" value="1"/>
</dbReference>
<dbReference type="Gene3D" id="3.30.450.20">
    <property type="entry name" value="PAS domain"/>
    <property type="match status" value="2"/>
</dbReference>
<dbReference type="Proteomes" id="UP000621390">
    <property type="component" value="Unassembled WGS sequence"/>
</dbReference>
<dbReference type="NCBIfam" id="TIGR00229">
    <property type="entry name" value="sensory_box"/>
    <property type="match status" value="1"/>
</dbReference>
<dbReference type="InterPro" id="IPR000014">
    <property type="entry name" value="PAS"/>
</dbReference>
<dbReference type="PANTHER" id="PTHR44757">
    <property type="entry name" value="DIGUANYLATE CYCLASE DGCP"/>
    <property type="match status" value="1"/>
</dbReference>